<dbReference type="AlphaFoldDB" id="A0A645BRL8"/>
<comment type="caution">
    <text evidence="1">The sequence shown here is derived from an EMBL/GenBank/DDBJ whole genome shotgun (WGS) entry which is preliminary data.</text>
</comment>
<gene>
    <name evidence="1" type="ORF">SDC9_114183</name>
</gene>
<reference evidence="1" key="1">
    <citation type="submission" date="2019-08" db="EMBL/GenBank/DDBJ databases">
        <authorList>
            <person name="Kucharzyk K."/>
            <person name="Murdoch R.W."/>
            <person name="Higgins S."/>
            <person name="Loffler F."/>
        </authorList>
    </citation>
    <scope>NUCLEOTIDE SEQUENCE</scope>
</reference>
<evidence type="ECO:0000313" key="1">
    <source>
        <dbReference type="EMBL" id="MPM67261.1"/>
    </source>
</evidence>
<accession>A0A645BRL8</accession>
<protein>
    <submittedName>
        <fullName evidence="1">Uncharacterized protein</fullName>
    </submittedName>
</protein>
<dbReference type="EMBL" id="VSSQ01021585">
    <property type="protein sequence ID" value="MPM67261.1"/>
    <property type="molecule type" value="Genomic_DNA"/>
</dbReference>
<organism evidence="1">
    <name type="scientific">bioreactor metagenome</name>
    <dbReference type="NCBI Taxonomy" id="1076179"/>
    <lineage>
        <taxon>unclassified sequences</taxon>
        <taxon>metagenomes</taxon>
        <taxon>ecological metagenomes</taxon>
    </lineage>
</organism>
<proteinExistence type="predicted"/>
<name>A0A645BRL8_9ZZZZ</name>
<sequence>MRKPAPLLLLLLILKLLPASALIETFPVAASYLATSEPTIEFMVARTSLKVFVDGSIGIFVVPEPVLTSRLNDPTIPNLELSDALEYSALDNPSDSVLTIPFSVTEFIFNLSKINSNPAASLPVKSTFAAAPVLLL</sequence>